<feature type="region of interest" description="Disordered" evidence="3">
    <location>
        <begin position="1"/>
        <end position="20"/>
    </location>
</feature>
<dbReference type="GO" id="GO:0080031">
    <property type="term" value="F:methyl salicylate esterase activity"/>
    <property type="evidence" value="ECO:0007669"/>
    <property type="project" value="TreeGrafter"/>
</dbReference>
<dbReference type="GO" id="GO:0002238">
    <property type="term" value="P:response to molecule of fungal origin"/>
    <property type="evidence" value="ECO:0007669"/>
    <property type="project" value="UniProtKB-ARBA"/>
</dbReference>
<keyword evidence="5" id="KW-0223">Dioxygenase</keyword>
<organism evidence="5">
    <name type="scientific">Sesamum radiatum</name>
    <name type="common">Black benniseed</name>
    <dbReference type="NCBI Taxonomy" id="300843"/>
    <lineage>
        <taxon>Eukaryota</taxon>
        <taxon>Viridiplantae</taxon>
        <taxon>Streptophyta</taxon>
        <taxon>Embryophyta</taxon>
        <taxon>Tracheophyta</taxon>
        <taxon>Spermatophyta</taxon>
        <taxon>Magnoliopsida</taxon>
        <taxon>eudicotyledons</taxon>
        <taxon>Gunneridae</taxon>
        <taxon>Pentapetalae</taxon>
        <taxon>asterids</taxon>
        <taxon>lamiids</taxon>
        <taxon>Lamiales</taxon>
        <taxon>Pedaliaceae</taxon>
        <taxon>Sesamum</taxon>
    </lineage>
</organism>
<evidence type="ECO:0000256" key="3">
    <source>
        <dbReference type="SAM" id="MobiDB-lite"/>
    </source>
</evidence>
<dbReference type="PANTHER" id="PTHR10992:SF1002">
    <property type="entry name" value="SALICYLIC ACID-BINDING PROTEIN 2-LIKE"/>
    <property type="match status" value="1"/>
</dbReference>
<keyword evidence="5" id="KW-0560">Oxidoreductase</keyword>
<dbReference type="GO" id="GO:0009696">
    <property type="term" value="P:salicylic acid metabolic process"/>
    <property type="evidence" value="ECO:0007669"/>
    <property type="project" value="TreeGrafter"/>
</dbReference>
<dbReference type="Gene3D" id="3.40.50.1820">
    <property type="entry name" value="alpha/beta hydrolase"/>
    <property type="match status" value="2"/>
</dbReference>
<dbReference type="SUPFAM" id="SSF51197">
    <property type="entry name" value="Clavaminate synthase-like"/>
    <property type="match status" value="1"/>
</dbReference>
<dbReference type="InterPro" id="IPR044861">
    <property type="entry name" value="IPNS-like_FE2OG_OXY"/>
</dbReference>
<evidence type="ECO:0000259" key="4">
    <source>
        <dbReference type="PROSITE" id="PS51471"/>
    </source>
</evidence>
<protein>
    <submittedName>
        <fullName evidence="5">2-oxoglutarate-dependent dioxygenase</fullName>
    </submittedName>
</protein>
<sequence>MEAVDPDFIQAPEHRPKPDVTEAEGIPLIDLSPVNSPESDADALARLVAEIGDACKNWGFFQVINHGVPSHIRERIELASKEFFALPKEEKKKVSRNEINLFGYSDFEITKSVRDWKEVFDCTIENPTVIYASDEPDDEELKELTNQWPEYPPELRQVEVCEVYAAEMQKLTYKLLALIASSLGLPKDRLHGFFKNQTSFMRLNYYPACPAPQLALGLGRHKDAGAMTILAQDDVGGLEVKRKSDGEWIFVKPTPDAYIVNVGDLIQVWSNDKYESVEHRVTVNSQKERFSIPFFINPSHSVWVEPLTELVDEQTPAKYKGYSWGKFYATRKLSNFKKLTTENIQVLFNGTVLIEPSRTIPCVLPSRSRIPSFQFCWNDADALFYEHFVLIHGSGHGAWCWYKLVALLRSSGHDVTALDMAASGINLQHVLDVPTISNYFRPLMDFMGSIPTREKVILVAHSSGGLAVSRAMERFPDKISVSVFVTALMPGTSLNISTLSQEDWSLATVLVRPVYLYTEEDMSRALVLSSKKYGSVSRVYIITDEDKVARKELQQWMIRQNPPDEVVEIKGSDHMVMMSRPNELFDVLLLIAQNYS</sequence>
<dbReference type="GO" id="GO:0016706">
    <property type="term" value="F:2-oxoglutarate-dependent dioxygenase activity"/>
    <property type="evidence" value="ECO:0007669"/>
    <property type="project" value="UniProtKB-ARBA"/>
</dbReference>
<dbReference type="AlphaFoldDB" id="A0AAW2MWG7"/>
<gene>
    <name evidence="5" type="ORF">Sradi_4692500</name>
</gene>
<dbReference type="FunFam" id="2.60.120.330:FF:000012">
    <property type="entry name" value="Gibberellin 20 oxidase 1"/>
    <property type="match status" value="1"/>
</dbReference>
<reference evidence="5" key="1">
    <citation type="submission" date="2020-06" db="EMBL/GenBank/DDBJ databases">
        <authorList>
            <person name="Li T."/>
            <person name="Hu X."/>
            <person name="Zhang T."/>
            <person name="Song X."/>
            <person name="Zhang H."/>
            <person name="Dai N."/>
            <person name="Sheng W."/>
            <person name="Hou X."/>
            <person name="Wei L."/>
        </authorList>
    </citation>
    <scope>NUCLEOTIDE SEQUENCE</scope>
    <source>
        <strain evidence="5">G02</strain>
        <tissue evidence="5">Leaf</tissue>
    </source>
</reference>
<dbReference type="PRINTS" id="PR00682">
    <property type="entry name" value="IPNSYNTHASE"/>
</dbReference>
<dbReference type="InterPro" id="IPR027443">
    <property type="entry name" value="IPNS-like_sf"/>
</dbReference>
<dbReference type="InterPro" id="IPR005123">
    <property type="entry name" value="Oxoglu/Fe-dep_dioxygenase_dom"/>
</dbReference>
<dbReference type="GO" id="GO:0009805">
    <property type="term" value="P:coumarin biosynthetic process"/>
    <property type="evidence" value="ECO:0007669"/>
    <property type="project" value="UniProtKB-ARBA"/>
</dbReference>
<dbReference type="GO" id="GO:0080032">
    <property type="term" value="F:methyl jasmonate esterase activity"/>
    <property type="evidence" value="ECO:0007669"/>
    <property type="project" value="TreeGrafter"/>
</dbReference>
<evidence type="ECO:0000313" key="5">
    <source>
        <dbReference type="EMBL" id="KAL0334806.1"/>
    </source>
</evidence>
<feature type="domain" description="Fe2OG dioxygenase" evidence="4">
    <location>
        <begin position="197"/>
        <end position="298"/>
    </location>
</feature>
<dbReference type="InterPro" id="IPR045889">
    <property type="entry name" value="MES/HNL"/>
</dbReference>
<dbReference type="PANTHER" id="PTHR10992">
    <property type="entry name" value="METHYLESTERASE FAMILY MEMBER"/>
    <property type="match status" value="1"/>
</dbReference>
<evidence type="ECO:0000256" key="2">
    <source>
        <dbReference type="ARBA" id="ARBA00023004"/>
    </source>
</evidence>
<keyword evidence="1" id="KW-0479">Metal-binding</keyword>
<dbReference type="GO" id="GO:0009694">
    <property type="term" value="P:jasmonic acid metabolic process"/>
    <property type="evidence" value="ECO:0007669"/>
    <property type="project" value="TreeGrafter"/>
</dbReference>
<dbReference type="InterPro" id="IPR026992">
    <property type="entry name" value="DIOX_N"/>
</dbReference>
<comment type="caution">
    <text evidence="5">The sequence shown here is derived from an EMBL/GenBank/DDBJ whole genome shotgun (WGS) entry which is preliminary data.</text>
</comment>
<name>A0AAW2MWG7_SESRA</name>
<keyword evidence="2" id="KW-0408">Iron</keyword>
<evidence type="ECO:0000256" key="1">
    <source>
        <dbReference type="ARBA" id="ARBA00022723"/>
    </source>
</evidence>
<dbReference type="SUPFAM" id="SSF53474">
    <property type="entry name" value="alpha/beta-Hydrolases"/>
    <property type="match status" value="1"/>
</dbReference>
<dbReference type="InterPro" id="IPR029058">
    <property type="entry name" value="AB_hydrolase_fold"/>
</dbReference>
<dbReference type="Pfam" id="PF03171">
    <property type="entry name" value="2OG-FeII_Oxy"/>
    <property type="match status" value="1"/>
</dbReference>
<accession>A0AAW2MWG7</accession>
<reference evidence="5" key="2">
    <citation type="journal article" date="2024" name="Plant">
        <title>Genomic evolution and insights into agronomic trait innovations of Sesamum species.</title>
        <authorList>
            <person name="Miao H."/>
            <person name="Wang L."/>
            <person name="Qu L."/>
            <person name="Liu H."/>
            <person name="Sun Y."/>
            <person name="Le M."/>
            <person name="Wang Q."/>
            <person name="Wei S."/>
            <person name="Zheng Y."/>
            <person name="Lin W."/>
            <person name="Duan Y."/>
            <person name="Cao H."/>
            <person name="Xiong S."/>
            <person name="Wang X."/>
            <person name="Wei L."/>
            <person name="Li C."/>
            <person name="Ma Q."/>
            <person name="Ju M."/>
            <person name="Zhao R."/>
            <person name="Li G."/>
            <person name="Mu C."/>
            <person name="Tian Q."/>
            <person name="Mei H."/>
            <person name="Zhang T."/>
            <person name="Gao T."/>
            <person name="Zhang H."/>
        </authorList>
    </citation>
    <scope>NUCLEOTIDE SEQUENCE</scope>
    <source>
        <strain evidence="5">G02</strain>
    </source>
</reference>
<proteinExistence type="predicted"/>
<dbReference type="PROSITE" id="PS51471">
    <property type="entry name" value="FE2OG_OXY"/>
    <property type="match status" value="1"/>
</dbReference>
<dbReference type="Pfam" id="PF14226">
    <property type="entry name" value="DIOX_N"/>
    <property type="match status" value="1"/>
</dbReference>
<dbReference type="GO" id="GO:0080030">
    <property type="term" value="F:methyl indole-3-acetate esterase activity"/>
    <property type="evidence" value="ECO:0007669"/>
    <property type="project" value="TreeGrafter"/>
</dbReference>
<dbReference type="EMBL" id="JACGWJ010000021">
    <property type="protein sequence ID" value="KAL0334806.1"/>
    <property type="molecule type" value="Genomic_DNA"/>
</dbReference>
<dbReference type="Pfam" id="PF12697">
    <property type="entry name" value="Abhydrolase_6"/>
    <property type="match status" value="1"/>
</dbReference>
<dbReference type="InterPro" id="IPR000073">
    <property type="entry name" value="AB_hydrolase_1"/>
</dbReference>
<dbReference type="Gene3D" id="2.60.120.330">
    <property type="entry name" value="B-lactam Antibiotic, Isopenicillin N Synthase, Chain"/>
    <property type="match status" value="1"/>
</dbReference>
<dbReference type="GO" id="GO:0046872">
    <property type="term" value="F:metal ion binding"/>
    <property type="evidence" value="ECO:0007669"/>
    <property type="project" value="UniProtKB-KW"/>
</dbReference>